<dbReference type="Pfam" id="PF10114">
    <property type="entry name" value="PocR"/>
    <property type="match status" value="1"/>
</dbReference>
<dbReference type="InterPro" id="IPR003594">
    <property type="entry name" value="HATPase_dom"/>
</dbReference>
<reference evidence="4 5" key="1">
    <citation type="submission" date="2017-04" db="EMBL/GenBank/DDBJ databases">
        <authorList>
            <person name="Afonso C.L."/>
            <person name="Miller P.J."/>
            <person name="Scott M.A."/>
            <person name="Spackman E."/>
            <person name="Goraichik I."/>
            <person name="Dimitrov K.M."/>
            <person name="Suarez D.L."/>
            <person name="Swayne D.E."/>
        </authorList>
    </citation>
    <scope>NUCLEOTIDE SEQUENCE [LARGE SCALE GENOMIC DNA]</scope>
    <source>
        <strain evidence="4 5">DSM 5090</strain>
    </source>
</reference>
<dbReference type="STRING" id="112901.SAMN04488500_102335"/>
<dbReference type="InterPro" id="IPR050640">
    <property type="entry name" value="Bact_2-comp_sensor_kinase"/>
</dbReference>
<dbReference type="InterPro" id="IPR036890">
    <property type="entry name" value="HATPase_C_sf"/>
</dbReference>
<dbReference type="EMBL" id="FWXI01000002">
    <property type="protein sequence ID" value="SMC41731.1"/>
    <property type="molecule type" value="Genomic_DNA"/>
</dbReference>
<keyword evidence="1 4" id="KW-0418">Kinase</keyword>
<evidence type="ECO:0000313" key="4">
    <source>
        <dbReference type="EMBL" id="SMC41731.1"/>
    </source>
</evidence>
<dbReference type="InterPro" id="IPR014710">
    <property type="entry name" value="RmlC-like_jellyroll"/>
</dbReference>
<dbReference type="SUPFAM" id="SSF55874">
    <property type="entry name" value="ATPase domain of HSP90 chaperone/DNA topoisomerase II/histidine kinase"/>
    <property type="match status" value="1"/>
</dbReference>
<evidence type="ECO:0000259" key="3">
    <source>
        <dbReference type="PROSITE" id="PS50109"/>
    </source>
</evidence>
<evidence type="ECO:0000313" key="5">
    <source>
        <dbReference type="Proteomes" id="UP000192738"/>
    </source>
</evidence>
<dbReference type="SUPFAM" id="SSF51182">
    <property type="entry name" value="RmlC-like cupins"/>
    <property type="match status" value="1"/>
</dbReference>
<dbReference type="RefSeq" id="WP_084574314.1">
    <property type="nucleotide sequence ID" value="NZ_CP155572.1"/>
</dbReference>
<dbReference type="Pfam" id="PF02518">
    <property type="entry name" value="HATPase_c"/>
    <property type="match status" value="1"/>
</dbReference>
<dbReference type="Proteomes" id="UP000192738">
    <property type="component" value="Unassembled WGS sequence"/>
</dbReference>
<evidence type="ECO:0000256" key="2">
    <source>
        <dbReference type="ARBA" id="ARBA00023012"/>
    </source>
</evidence>
<sequence length="524" mass="58909">MTEISQLGKQQLFEWGSILWFVEPGNLDVERMSVGLVTFKPNTIQEEHLHFGDEQVIYVVSGNGKQIIDGNSCTLKTGDIRHMSPYTRHKVFNDSTEELKLLIVYTPSKFQRLLSQPIESASFIDSSDIRTFLDFEIIAGLLNRLSEALGLSLAILDTAGEFIIKTDNYPEFCCLLHEASFGSHCRQRIQKVFAEIEDIGKTHLFLCCNDIASIIIPILSGKSVNGYIKCGEVFLTKPDSERMLCSLREVAAMYQLPSDIVLNSALAIRTEPKSRLYAAAEATFAIANCIAEMTSTALRQKELDNSQLSLIKEQMATAKLEKALQESDLKLLQSQINPHFLFNTLNTIAHLAYIDGTEKVAKLVWSLADLLRFTLHKPEQLIPFHEEMRMLNSFLDIQQARFGKHLNIIMDIEQGLDKVFVPGMLFQPLLENAIIHGIELNTQPGLIKVTIKRRGDKLCCRIEDNGTGFDPQAIGRKKQGIGINSVKNRLKYYYNDEYEFVLTSQPGKGTVVELVFPIGGNENA</sequence>
<dbReference type="CDD" id="cd02208">
    <property type="entry name" value="cupin_RmlC-like"/>
    <property type="match status" value="1"/>
</dbReference>
<evidence type="ECO:0000256" key="1">
    <source>
        <dbReference type="ARBA" id="ARBA00022777"/>
    </source>
</evidence>
<dbReference type="InterPro" id="IPR005467">
    <property type="entry name" value="His_kinase_dom"/>
</dbReference>
<keyword evidence="2" id="KW-0902">Two-component regulatory system</keyword>
<accession>A0A1W1Z0W8</accession>
<dbReference type="AlphaFoldDB" id="A0A1W1Z0W8"/>
<keyword evidence="5" id="KW-1185">Reference proteome</keyword>
<gene>
    <name evidence="4" type="ORF">SAMN04488500_102335</name>
</gene>
<dbReference type="PANTHER" id="PTHR34220">
    <property type="entry name" value="SENSOR HISTIDINE KINASE YPDA"/>
    <property type="match status" value="1"/>
</dbReference>
<proteinExistence type="predicted"/>
<dbReference type="GO" id="GO:0016020">
    <property type="term" value="C:membrane"/>
    <property type="evidence" value="ECO:0007669"/>
    <property type="project" value="InterPro"/>
</dbReference>
<feature type="domain" description="Histidine kinase" evidence="3">
    <location>
        <begin position="357"/>
        <end position="520"/>
    </location>
</feature>
<dbReference type="GO" id="GO:0000155">
    <property type="term" value="F:phosphorelay sensor kinase activity"/>
    <property type="evidence" value="ECO:0007669"/>
    <property type="project" value="InterPro"/>
</dbReference>
<keyword evidence="1 4" id="KW-0808">Transferase</keyword>
<protein>
    <submittedName>
        <fullName evidence="4">Histidine kinase-, DNA gyrase B-, and HSP90-like ATPase</fullName>
    </submittedName>
</protein>
<dbReference type="Gene3D" id="2.60.120.10">
    <property type="entry name" value="Jelly Rolls"/>
    <property type="match status" value="1"/>
</dbReference>
<dbReference type="InterPro" id="IPR010559">
    <property type="entry name" value="Sig_transdc_His_kin_internal"/>
</dbReference>
<dbReference type="InterPro" id="IPR011051">
    <property type="entry name" value="RmlC_Cupin_sf"/>
</dbReference>
<dbReference type="PROSITE" id="PS50109">
    <property type="entry name" value="HIS_KIN"/>
    <property type="match status" value="1"/>
</dbReference>
<dbReference type="InterPro" id="IPR013096">
    <property type="entry name" value="Cupin_2"/>
</dbReference>
<dbReference type="PANTHER" id="PTHR34220:SF7">
    <property type="entry name" value="SENSOR HISTIDINE KINASE YPDA"/>
    <property type="match status" value="1"/>
</dbReference>
<dbReference type="Gene3D" id="3.30.565.10">
    <property type="entry name" value="Histidine kinase-like ATPase, C-terminal domain"/>
    <property type="match status" value="1"/>
</dbReference>
<name>A0A1W1Z0W8_9FIRM</name>
<dbReference type="OrthoDB" id="1410840at2"/>
<organism evidence="4 5">
    <name type="scientific">Sporomusa malonica</name>
    <dbReference type="NCBI Taxonomy" id="112901"/>
    <lineage>
        <taxon>Bacteria</taxon>
        <taxon>Bacillati</taxon>
        <taxon>Bacillota</taxon>
        <taxon>Negativicutes</taxon>
        <taxon>Selenomonadales</taxon>
        <taxon>Sporomusaceae</taxon>
        <taxon>Sporomusa</taxon>
    </lineage>
</organism>
<dbReference type="InterPro" id="IPR018771">
    <property type="entry name" value="PocR_dom"/>
</dbReference>
<dbReference type="Pfam" id="PF06580">
    <property type="entry name" value="His_kinase"/>
    <property type="match status" value="1"/>
</dbReference>
<dbReference type="Pfam" id="PF07883">
    <property type="entry name" value="Cupin_2"/>
    <property type="match status" value="1"/>
</dbReference>